<evidence type="ECO:0000313" key="4">
    <source>
        <dbReference type="Proteomes" id="UP000214720"/>
    </source>
</evidence>
<reference evidence="4" key="1">
    <citation type="submission" date="2017-01" db="EMBL/GenBank/DDBJ databases">
        <title>Genome Analysis of Deinococcus marmoris KOPRI26562.</title>
        <authorList>
            <person name="Kim J.H."/>
            <person name="Oh H.-M."/>
        </authorList>
    </citation>
    <scope>NUCLEOTIDE SEQUENCE [LARGE SCALE GENOMIC DNA]</scope>
    <source>
        <strain evidence="4">PAMC 26633</strain>
    </source>
</reference>
<comment type="caution">
    <text evidence="3">The sequence shown here is derived from an EMBL/GenBank/DDBJ whole genome shotgun (WGS) entry which is preliminary data.</text>
</comment>
<dbReference type="EMBL" id="MTHB01000175">
    <property type="protein sequence ID" value="OXC75438.1"/>
    <property type="molecule type" value="Genomic_DNA"/>
</dbReference>
<gene>
    <name evidence="3" type="ORF">BSU04_26900</name>
</gene>
<dbReference type="InterPro" id="IPR012337">
    <property type="entry name" value="RNaseH-like_sf"/>
</dbReference>
<dbReference type="GO" id="GO:0015074">
    <property type="term" value="P:DNA integration"/>
    <property type="evidence" value="ECO:0007669"/>
    <property type="project" value="InterPro"/>
</dbReference>
<evidence type="ECO:0000313" key="3">
    <source>
        <dbReference type="EMBL" id="OXC75438.1"/>
    </source>
</evidence>
<proteinExistence type="predicted"/>
<accession>A0A226WXU8</accession>
<dbReference type="PROSITE" id="PS50994">
    <property type="entry name" value="INTEGRASE"/>
    <property type="match status" value="1"/>
</dbReference>
<dbReference type="AlphaFoldDB" id="A0A226WXU8"/>
<organism evidence="3 4">
    <name type="scientific">Caballeronia sordidicola</name>
    <name type="common">Burkholderia sordidicola</name>
    <dbReference type="NCBI Taxonomy" id="196367"/>
    <lineage>
        <taxon>Bacteria</taxon>
        <taxon>Pseudomonadati</taxon>
        <taxon>Pseudomonadota</taxon>
        <taxon>Betaproteobacteria</taxon>
        <taxon>Burkholderiales</taxon>
        <taxon>Burkholderiaceae</taxon>
        <taxon>Caballeronia</taxon>
    </lineage>
</organism>
<evidence type="ECO:0000256" key="1">
    <source>
        <dbReference type="SAM" id="MobiDB-lite"/>
    </source>
</evidence>
<dbReference type="InterPro" id="IPR001584">
    <property type="entry name" value="Integrase_cat-core"/>
</dbReference>
<dbReference type="InterPro" id="IPR036397">
    <property type="entry name" value="RNaseH_sf"/>
</dbReference>
<sequence length="619" mass="70047">MRRSDIPEPLTDVQSWPSVDPGALDSSRRAIYLQREQALLAYLNGAPIVDIVRDHKIDASFLSRLLTRCLAAHTDGRIQGFRGLIPHARAKTYRRSKRADRLTSRDGLTGAVGQLFERLPQLPRIIERQIGSARLGLTQTNRLYGLTVTHSKLIAACHEAGLTEADYPLNQDEKGYRSFARWVKRRLEDRIPLRLPRDNGAWEMAARPFSVVELDGHKLDLRLRVRFTEPSGISVDLETERLYVLTMIDVCTRAVIGWHVVPAPEYDHHDVLATLQNALRPRRKRDQFTIPGLGYREGAGFVSELPELAYACWDVLKVDNAASHLTEDTFAPVCEFVGCRMEAGPVGEPTGRPFIERFFLTLTDRMSRRVHGTTGRHPNDPVGKKGRQTAVDQLITIDELEELLDVTIANYHCTPHDGLNGRTPLEALRLALDHHTVPVRTLPTFLRSRLHQLQSVHLCTVRGSVASGTAPYISLYGARYSSEVLQRTTGLLRQPIRVYPNPTDMREAWAYLTNGAELGRLSVLDGWRYSRHTLRLRRYILRQRRLGRFVFAGEQDPVQLLSKSQRHPSKRSRKDGTVVMQLAQMEEPSQTTSLPAARSQQSEDDQTSIDLGDLTVQNR</sequence>
<feature type="region of interest" description="Disordered" evidence="1">
    <location>
        <begin position="583"/>
        <end position="619"/>
    </location>
</feature>
<dbReference type="GO" id="GO:0003676">
    <property type="term" value="F:nucleic acid binding"/>
    <property type="evidence" value="ECO:0007669"/>
    <property type="project" value="InterPro"/>
</dbReference>
<feature type="compositionally biased region" description="Polar residues" evidence="1">
    <location>
        <begin position="587"/>
        <end position="600"/>
    </location>
</feature>
<evidence type="ECO:0000259" key="2">
    <source>
        <dbReference type="PROSITE" id="PS50994"/>
    </source>
</evidence>
<dbReference type="SUPFAM" id="SSF53098">
    <property type="entry name" value="Ribonuclease H-like"/>
    <property type="match status" value="1"/>
</dbReference>
<dbReference type="Proteomes" id="UP000214720">
    <property type="component" value="Unassembled WGS sequence"/>
</dbReference>
<protein>
    <submittedName>
        <fullName evidence="3">Putative by FrameD</fullName>
    </submittedName>
</protein>
<dbReference type="Gene3D" id="3.30.420.10">
    <property type="entry name" value="Ribonuclease H-like superfamily/Ribonuclease H"/>
    <property type="match status" value="1"/>
</dbReference>
<feature type="domain" description="Integrase catalytic" evidence="2">
    <location>
        <begin position="204"/>
        <end position="432"/>
    </location>
</feature>
<name>A0A226WXU8_CABSO</name>